<organism evidence="3 4">
    <name type="scientific">Aeoliella straminimaris</name>
    <dbReference type="NCBI Taxonomy" id="2954799"/>
    <lineage>
        <taxon>Bacteria</taxon>
        <taxon>Pseudomonadati</taxon>
        <taxon>Planctomycetota</taxon>
        <taxon>Planctomycetia</taxon>
        <taxon>Pirellulales</taxon>
        <taxon>Lacipirellulaceae</taxon>
        <taxon>Aeoliella</taxon>
    </lineage>
</organism>
<dbReference type="SUPFAM" id="SSF54637">
    <property type="entry name" value="Thioesterase/thiol ester dehydrase-isomerase"/>
    <property type="match status" value="1"/>
</dbReference>
<evidence type="ECO:0000313" key="4">
    <source>
        <dbReference type="Proteomes" id="UP001155241"/>
    </source>
</evidence>
<comment type="similarity">
    <text evidence="1">Belongs to the 4-hydroxybenzoyl-CoA thioesterase family.</text>
</comment>
<dbReference type="PIRSF" id="PIRSF003230">
    <property type="entry name" value="YbgC"/>
    <property type="match status" value="1"/>
</dbReference>
<dbReference type="PANTHER" id="PTHR31793:SF27">
    <property type="entry name" value="NOVEL THIOESTERASE SUPERFAMILY DOMAIN AND SAPOSIN A-TYPE DOMAIN CONTAINING PROTEIN (0610012H03RIK)"/>
    <property type="match status" value="1"/>
</dbReference>
<dbReference type="Proteomes" id="UP001155241">
    <property type="component" value="Unassembled WGS sequence"/>
</dbReference>
<protein>
    <submittedName>
        <fullName evidence="3">Acyl-CoA thioesterase</fullName>
    </submittedName>
</protein>
<gene>
    <name evidence="3" type="ORF">NG895_11465</name>
</gene>
<dbReference type="EMBL" id="JAMXLR010000036">
    <property type="protein sequence ID" value="MCO6044524.1"/>
    <property type="molecule type" value="Genomic_DNA"/>
</dbReference>
<dbReference type="Gene3D" id="3.10.129.10">
    <property type="entry name" value="Hotdog Thioesterase"/>
    <property type="match status" value="1"/>
</dbReference>
<dbReference type="InterPro" id="IPR029069">
    <property type="entry name" value="HotDog_dom_sf"/>
</dbReference>
<evidence type="ECO:0000256" key="1">
    <source>
        <dbReference type="ARBA" id="ARBA00005953"/>
    </source>
</evidence>
<name>A0A9X2FDU9_9BACT</name>
<dbReference type="InterPro" id="IPR006684">
    <property type="entry name" value="YbgC/YbaW"/>
</dbReference>
<dbReference type="Pfam" id="PF13279">
    <property type="entry name" value="4HBT_2"/>
    <property type="match status" value="1"/>
</dbReference>
<sequence length="130" mass="15070">MSREFKFSVEVRYYETDAQGVVHHANFFKYFEVARVHHLRFLGHEYADLERDGVILVVNKIACAYRMPARFGDTLEISVRTIKARGARIDHEYLVHRDGLLIAEGSSTLACVDREGNIQRIPDYLLLDKE</sequence>
<dbReference type="PANTHER" id="PTHR31793">
    <property type="entry name" value="4-HYDROXYBENZOYL-COA THIOESTERASE FAMILY MEMBER"/>
    <property type="match status" value="1"/>
</dbReference>
<dbReference type="GO" id="GO:0047617">
    <property type="term" value="F:fatty acyl-CoA hydrolase activity"/>
    <property type="evidence" value="ECO:0007669"/>
    <property type="project" value="TreeGrafter"/>
</dbReference>
<accession>A0A9X2FDU9</accession>
<dbReference type="InterPro" id="IPR050563">
    <property type="entry name" value="4-hydroxybenzoyl-CoA_TE"/>
</dbReference>
<dbReference type="CDD" id="cd00586">
    <property type="entry name" value="4HBT"/>
    <property type="match status" value="1"/>
</dbReference>
<dbReference type="NCBIfam" id="TIGR00051">
    <property type="entry name" value="YbgC/FadM family acyl-CoA thioesterase"/>
    <property type="match status" value="1"/>
</dbReference>
<keyword evidence="4" id="KW-1185">Reference proteome</keyword>
<dbReference type="AlphaFoldDB" id="A0A9X2FDU9"/>
<comment type="caution">
    <text evidence="3">The sequence shown here is derived from an EMBL/GenBank/DDBJ whole genome shotgun (WGS) entry which is preliminary data.</text>
</comment>
<reference evidence="3" key="1">
    <citation type="submission" date="2022-06" db="EMBL/GenBank/DDBJ databases">
        <title>Aeoliella straminimaris, a novel planctomycete from sediments.</title>
        <authorList>
            <person name="Vitorino I.R."/>
            <person name="Lage O.M."/>
        </authorList>
    </citation>
    <scope>NUCLEOTIDE SEQUENCE</scope>
    <source>
        <strain evidence="3">ICT_H6.2</strain>
    </source>
</reference>
<evidence type="ECO:0000256" key="2">
    <source>
        <dbReference type="ARBA" id="ARBA00022801"/>
    </source>
</evidence>
<evidence type="ECO:0000313" key="3">
    <source>
        <dbReference type="EMBL" id="MCO6044524.1"/>
    </source>
</evidence>
<dbReference type="RefSeq" id="WP_252852628.1">
    <property type="nucleotide sequence ID" value="NZ_JAMXLR010000036.1"/>
</dbReference>
<keyword evidence="2" id="KW-0378">Hydrolase</keyword>
<proteinExistence type="inferred from homology"/>